<reference evidence="2 3" key="1">
    <citation type="submission" date="2016-10" db="EMBL/GenBank/DDBJ databases">
        <authorList>
            <person name="de Groot N.N."/>
        </authorList>
    </citation>
    <scope>NUCLEOTIDE SEQUENCE [LARGE SCALE GENOMIC DNA]</scope>
    <source>
        <strain evidence="2 3">DSM 26880</strain>
    </source>
</reference>
<dbReference type="Proteomes" id="UP000199286">
    <property type="component" value="Unassembled WGS sequence"/>
</dbReference>
<organism evidence="2 3">
    <name type="scientific">Citreimonas salinaria</name>
    <dbReference type="NCBI Taxonomy" id="321339"/>
    <lineage>
        <taxon>Bacteria</taxon>
        <taxon>Pseudomonadati</taxon>
        <taxon>Pseudomonadota</taxon>
        <taxon>Alphaproteobacteria</taxon>
        <taxon>Rhodobacterales</taxon>
        <taxon>Roseobacteraceae</taxon>
        <taxon>Citreimonas</taxon>
    </lineage>
</organism>
<gene>
    <name evidence="2" type="ORF">SAMN05444340_1254</name>
</gene>
<dbReference type="AlphaFoldDB" id="A0A1H3NKR6"/>
<name>A0A1H3NKR6_9RHOB</name>
<evidence type="ECO:0000313" key="2">
    <source>
        <dbReference type="EMBL" id="SDY88809.1"/>
    </source>
</evidence>
<dbReference type="RefSeq" id="WP_089886087.1">
    <property type="nucleotide sequence ID" value="NZ_FNPF01000025.1"/>
</dbReference>
<proteinExistence type="predicted"/>
<feature type="region of interest" description="Disordered" evidence="1">
    <location>
        <begin position="1"/>
        <end position="24"/>
    </location>
</feature>
<evidence type="ECO:0000313" key="3">
    <source>
        <dbReference type="Proteomes" id="UP000199286"/>
    </source>
</evidence>
<dbReference type="OrthoDB" id="7876422at2"/>
<evidence type="ECO:0000256" key="1">
    <source>
        <dbReference type="SAM" id="MobiDB-lite"/>
    </source>
</evidence>
<accession>A0A1H3NKR6</accession>
<protein>
    <submittedName>
        <fullName evidence="2">Uncharacterized protein</fullName>
    </submittedName>
</protein>
<dbReference type="EMBL" id="FNPF01000025">
    <property type="protein sequence ID" value="SDY88809.1"/>
    <property type="molecule type" value="Genomic_DNA"/>
</dbReference>
<sequence>MFINLSEFEDTPEQQLSQKRHARQGSFEIDTENYQALLDDPSLDPEFRRQFLEALWSIIVSLVELGFGVHPADTIENTTPQADNFTELGG</sequence>
<keyword evidence="3" id="KW-1185">Reference proteome</keyword>